<protein>
    <submittedName>
        <fullName evidence="1">DUF3977 family protein</fullName>
    </submittedName>
</protein>
<organism evidence="1 2">
    <name type="scientific">Paenibacillus aurantiacus</name>
    <dbReference type="NCBI Taxonomy" id="1936118"/>
    <lineage>
        <taxon>Bacteria</taxon>
        <taxon>Bacillati</taxon>
        <taxon>Bacillota</taxon>
        <taxon>Bacilli</taxon>
        <taxon>Bacillales</taxon>
        <taxon>Paenibacillaceae</taxon>
        <taxon>Paenibacillus</taxon>
    </lineage>
</organism>
<dbReference type="InterPro" id="IPR025009">
    <property type="entry name" value="DUF3977"/>
</dbReference>
<accession>A0ABV5KUL6</accession>
<evidence type="ECO:0000313" key="2">
    <source>
        <dbReference type="Proteomes" id="UP001589747"/>
    </source>
</evidence>
<dbReference type="RefSeq" id="WP_377498714.1">
    <property type="nucleotide sequence ID" value="NZ_JBHMDO010000038.1"/>
</dbReference>
<dbReference type="EMBL" id="JBHMDO010000038">
    <property type="protein sequence ID" value="MFB9328930.1"/>
    <property type="molecule type" value="Genomic_DNA"/>
</dbReference>
<dbReference type="Pfam" id="PF13122">
    <property type="entry name" value="DUF3977"/>
    <property type="match status" value="1"/>
</dbReference>
<proteinExistence type="predicted"/>
<comment type="caution">
    <text evidence="1">The sequence shown here is derived from an EMBL/GenBank/DDBJ whole genome shotgun (WGS) entry which is preliminary data.</text>
</comment>
<sequence>MKYIEIGLGNTWIVRTETELPDGSEREQKGIIRPIIFHSIYLRIWLGNTVMIWDSKEGFKRTRKSRNAFKLILGMTSFVSESEKDRN</sequence>
<reference evidence="1 2" key="1">
    <citation type="submission" date="2024-09" db="EMBL/GenBank/DDBJ databases">
        <authorList>
            <person name="Sun Q."/>
            <person name="Mori K."/>
        </authorList>
    </citation>
    <scope>NUCLEOTIDE SEQUENCE [LARGE SCALE GENOMIC DNA]</scope>
    <source>
        <strain evidence="1 2">TISTR 2452</strain>
    </source>
</reference>
<dbReference type="Proteomes" id="UP001589747">
    <property type="component" value="Unassembled WGS sequence"/>
</dbReference>
<name>A0ABV5KUL6_9BACL</name>
<evidence type="ECO:0000313" key="1">
    <source>
        <dbReference type="EMBL" id="MFB9328930.1"/>
    </source>
</evidence>
<keyword evidence="2" id="KW-1185">Reference proteome</keyword>
<gene>
    <name evidence="1" type="ORF">ACFFSY_23595</name>
</gene>